<evidence type="ECO:0000313" key="3">
    <source>
        <dbReference type="EMBL" id="MDK2124983.1"/>
    </source>
</evidence>
<feature type="domain" description="SnoaL-like" evidence="2">
    <location>
        <begin position="34"/>
        <end position="147"/>
    </location>
</feature>
<keyword evidence="4" id="KW-1185">Reference proteome</keyword>
<name>A0ABT7DY43_9NEIS</name>
<dbReference type="Proteomes" id="UP001172778">
    <property type="component" value="Unassembled WGS sequence"/>
</dbReference>
<protein>
    <submittedName>
        <fullName evidence="3">Nuclear transport factor 2 family protein</fullName>
    </submittedName>
</protein>
<dbReference type="RefSeq" id="WP_284101297.1">
    <property type="nucleotide sequence ID" value="NZ_JARRAF010000014.1"/>
</dbReference>
<feature type="chain" id="PRO_5045683446" evidence="1">
    <location>
        <begin position="28"/>
        <end position="166"/>
    </location>
</feature>
<sequence length="166" mass="18736">MQETNRKSRLWAISLAALMWVSAPASADEVDKIGAVLDRFHTAAAKAKFEEYFNQFTPDGVFIGTDASERWTVEEFKAYAKPHFDKGRGWTYQSSQRHINISPDASHAWFDERLDNASLGVCRGTGVLRKIGADWKIAQYHLTIPVPNELADEVVKRIRAMPAAKR</sequence>
<evidence type="ECO:0000256" key="1">
    <source>
        <dbReference type="SAM" id="SignalP"/>
    </source>
</evidence>
<dbReference type="InterPro" id="IPR037401">
    <property type="entry name" value="SnoaL-like"/>
</dbReference>
<dbReference type="Pfam" id="PF13474">
    <property type="entry name" value="SnoaL_3"/>
    <property type="match status" value="1"/>
</dbReference>
<dbReference type="SUPFAM" id="SSF54427">
    <property type="entry name" value="NTF2-like"/>
    <property type="match status" value="1"/>
</dbReference>
<comment type="caution">
    <text evidence="3">The sequence shown here is derived from an EMBL/GenBank/DDBJ whole genome shotgun (WGS) entry which is preliminary data.</text>
</comment>
<dbReference type="InterPro" id="IPR032710">
    <property type="entry name" value="NTF2-like_dom_sf"/>
</dbReference>
<evidence type="ECO:0000313" key="4">
    <source>
        <dbReference type="Proteomes" id="UP001172778"/>
    </source>
</evidence>
<evidence type="ECO:0000259" key="2">
    <source>
        <dbReference type="Pfam" id="PF13474"/>
    </source>
</evidence>
<reference evidence="3" key="1">
    <citation type="submission" date="2023-03" db="EMBL/GenBank/DDBJ databases">
        <title>Chitinimonas shenzhenensis gen. nov., sp. nov., a novel member of family Burkholderiaceae isolated from activated sludge collected in Shen Zhen, China.</title>
        <authorList>
            <person name="Wang X."/>
        </authorList>
    </citation>
    <scope>NUCLEOTIDE SEQUENCE</scope>
    <source>
        <strain evidence="3">DQS-5</strain>
    </source>
</reference>
<proteinExistence type="predicted"/>
<dbReference type="Gene3D" id="3.10.450.50">
    <property type="match status" value="1"/>
</dbReference>
<accession>A0ABT7DY43</accession>
<dbReference type="EMBL" id="JARRAF010000014">
    <property type="protein sequence ID" value="MDK2124983.1"/>
    <property type="molecule type" value="Genomic_DNA"/>
</dbReference>
<keyword evidence="1" id="KW-0732">Signal</keyword>
<organism evidence="3 4">
    <name type="scientific">Parachitinimonas caeni</name>
    <dbReference type="NCBI Taxonomy" id="3031301"/>
    <lineage>
        <taxon>Bacteria</taxon>
        <taxon>Pseudomonadati</taxon>
        <taxon>Pseudomonadota</taxon>
        <taxon>Betaproteobacteria</taxon>
        <taxon>Neisseriales</taxon>
        <taxon>Chitinibacteraceae</taxon>
        <taxon>Parachitinimonas</taxon>
    </lineage>
</organism>
<gene>
    <name evidence="3" type="ORF">PZA18_13090</name>
</gene>
<feature type="signal peptide" evidence="1">
    <location>
        <begin position="1"/>
        <end position="27"/>
    </location>
</feature>